<dbReference type="EMBL" id="ML220125">
    <property type="protein sequence ID" value="TGZ80359.1"/>
    <property type="molecule type" value="Genomic_DNA"/>
</dbReference>
<accession>A0A4S2MUS6</accession>
<proteinExistence type="predicted"/>
<keyword evidence="1" id="KW-0812">Transmembrane</keyword>
<dbReference type="InterPro" id="IPR017946">
    <property type="entry name" value="PLC-like_Pdiesterase_TIM-brl"/>
</dbReference>
<evidence type="ECO:0000313" key="4">
    <source>
        <dbReference type="Proteomes" id="UP000298138"/>
    </source>
</evidence>
<dbReference type="Proteomes" id="UP000298138">
    <property type="component" value="Unassembled WGS sequence"/>
</dbReference>
<sequence>MSETTQLPIAISSILSPTKTHTKITIIVPHSVAVLAVAITAFLSIIIAAHGPVIGNLGWRLSGSDSKVGSGVKGDVDGRRLVIHAHRGGAGMRAESTLYALAYGIDIGADAIEMDTLFTKDGIPVVWHDFKIEPDKCTETIPNSGYVGKYINELALAELKTLECGSQQSEKMTQAQTYPNAQIQTLDEVLAFIKCYDKAGKVDINLETKIDFREPTITWPVSKYLTDLIPVFEKHGMVDRLIIQSFDWRTLVIKTHHPALRTTANIDETLLPFYGPDWLTTALLTNATTISPNHGSPNGNGDWAWTVNTPGYVAMTTREVVERAHAAGVRVMPWTVDDETTVVKVIRDGVDGIISNYPQRVAFLASALGLSHGLLQHWTHPREQKRLEEFNACVKRVGGMGLASEVNRISGIAEV</sequence>
<dbReference type="InterPro" id="IPR030395">
    <property type="entry name" value="GP_PDE_dom"/>
</dbReference>
<reference evidence="3 4" key="1">
    <citation type="submission" date="2019-04" db="EMBL/GenBank/DDBJ databases">
        <title>Comparative genomics and transcriptomics to analyze fruiting body development in filamentous ascomycetes.</title>
        <authorList>
            <consortium name="DOE Joint Genome Institute"/>
            <person name="Lutkenhaus R."/>
            <person name="Traeger S."/>
            <person name="Breuer J."/>
            <person name="Kuo A."/>
            <person name="Lipzen A."/>
            <person name="Pangilinan J."/>
            <person name="Dilworth D."/>
            <person name="Sandor L."/>
            <person name="Poggeler S."/>
            <person name="Barry K."/>
            <person name="Grigoriev I.V."/>
            <person name="Nowrousian M."/>
        </authorList>
    </citation>
    <scope>NUCLEOTIDE SEQUENCE [LARGE SCALE GENOMIC DNA]</scope>
    <source>
        <strain evidence="3 4">CBS 389.68</strain>
    </source>
</reference>
<dbReference type="Pfam" id="PF03009">
    <property type="entry name" value="GDPD"/>
    <property type="match status" value="1"/>
</dbReference>
<organism evidence="3 4">
    <name type="scientific">Ascodesmis nigricans</name>
    <dbReference type="NCBI Taxonomy" id="341454"/>
    <lineage>
        <taxon>Eukaryota</taxon>
        <taxon>Fungi</taxon>
        <taxon>Dikarya</taxon>
        <taxon>Ascomycota</taxon>
        <taxon>Pezizomycotina</taxon>
        <taxon>Pezizomycetes</taxon>
        <taxon>Pezizales</taxon>
        <taxon>Ascodesmidaceae</taxon>
        <taxon>Ascodesmis</taxon>
    </lineage>
</organism>
<dbReference type="PROSITE" id="PS51704">
    <property type="entry name" value="GP_PDE"/>
    <property type="match status" value="1"/>
</dbReference>
<dbReference type="PANTHER" id="PTHR46211">
    <property type="entry name" value="GLYCEROPHOSPHORYL DIESTER PHOSPHODIESTERASE"/>
    <property type="match status" value="1"/>
</dbReference>
<evidence type="ECO:0000259" key="2">
    <source>
        <dbReference type="PROSITE" id="PS51704"/>
    </source>
</evidence>
<evidence type="ECO:0000313" key="3">
    <source>
        <dbReference type="EMBL" id="TGZ80359.1"/>
    </source>
</evidence>
<dbReference type="InParanoid" id="A0A4S2MUS6"/>
<keyword evidence="1" id="KW-0472">Membrane</keyword>
<keyword evidence="1" id="KW-1133">Transmembrane helix</keyword>
<feature type="transmembrane region" description="Helical" evidence="1">
    <location>
        <begin position="24"/>
        <end position="47"/>
    </location>
</feature>
<dbReference type="FunCoup" id="A0A4S2MUS6">
    <property type="interactions" value="98"/>
</dbReference>
<dbReference type="Gene3D" id="3.20.20.190">
    <property type="entry name" value="Phosphatidylinositol (PI) phosphodiesterase"/>
    <property type="match status" value="1"/>
</dbReference>
<evidence type="ECO:0000256" key="1">
    <source>
        <dbReference type="SAM" id="Phobius"/>
    </source>
</evidence>
<protein>
    <submittedName>
        <fullName evidence="3">PLC-like phosphodiesterase</fullName>
    </submittedName>
</protein>
<dbReference type="AlphaFoldDB" id="A0A4S2MUS6"/>
<dbReference type="OrthoDB" id="1058301at2759"/>
<feature type="domain" description="GP-PDE" evidence="2">
    <location>
        <begin position="81"/>
        <end position="365"/>
    </location>
</feature>
<dbReference type="SUPFAM" id="SSF51695">
    <property type="entry name" value="PLC-like phosphodiesterases"/>
    <property type="match status" value="1"/>
</dbReference>
<dbReference type="STRING" id="341454.A0A4S2MUS6"/>
<dbReference type="GO" id="GO:0008081">
    <property type="term" value="F:phosphoric diester hydrolase activity"/>
    <property type="evidence" value="ECO:0007669"/>
    <property type="project" value="InterPro"/>
</dbReference>
<dbReference type="GO" id="GO:0006629">
    <property type="term" value="P:lipid metabolic process"/>
    <property type="evidence" value="ECO:0007669"/>
    <property type="project" value="InterPro"/>
</dbReference>
<dbReference type="PANTHER" id="PTHR46211:SF14">
    <property type="entry name" value="GLYCEROPHOSPHODIESTER PHOSPHODIESTERASE"/>
    <property type="match status" value="1"/>
</dbReference>
<keyword evidence="4" id="KW-1185">Reference proteome</keyword>
<name>A0A4S2MUS6_9PEZI</name>
<gene>
    <name evidence="3" type="ORF">EX30DRAFT_332234</name>
</gene>